<reference evidence="1" key="1">
    <citation type="submission" date="2023-01" db="EMBL/GenBank/DDBJ databases">
        <title>Human gut microbiome strain richness.</title>
        <authorList>
            <person name="Chen-Liaw A."/>
        </authorList>
    </citation>
    <scope>NUCLEOTIDE SEQUENCE</scope>
    <source>
        <strain evidence="1">D54st1_D6_D54t1_190329</strain>
    </source>
</reference>
<proteinExistence type="predicted"/>
<comment type="caution">
    <text evidence="1">The sequence shown here is derived from an EMBL/GenBank/DDBJ whole genome shotgun (WGS) entry which is preliminary data.</text>
</comment>
<name>A0AAW6AKD6_9ACTN</name>
<accession>A0AAW6AKD6</accession>
<dbReference type="Pfam" id="PF10711">
    <property type="entry name" value="DUF2513"/>
    <property type="match status" value="1"/>
</dbReference>
<evidence type="ECO:0000313" key="1">
    <source>
        <dbReference type="EMBL" id="MDB1838209.1"/>
    </source>
</evidence>
<protein>
    <submittedName>
        <fullName evidence="1">DUF2513 domain-containing protein</fullName>
    </submittedName>
</protein>
<dbReference type="InterPro" id="IPR019650">
    <property type="entry name" value="DUF2513"/>
</dbReference>
<dbReference type="AlphaFoldDB" id="A0AAW6AKD6"/>
<organism evidence="1 2">
    <name type="scientific">Collinsella aerofaciens</name>
    <dbReference type="NCBI Taxonomy" id="74426"/>
    <lineage>
        <taxon>Bacteria</taxon>
        <taxon>Bacillati</taxon>
        <taxon>Actinomycetota</taxon>
        <taxon>Coriobacteriia</taxon>
        <taxon>Coriobacteriales</taxon>
        <taxon>Coriobacteriaceae</taxon>
        <taxon>Collinsella</taxon>
    </lineage>
</organism>
<dbReference type="RefSeq" id="WP_271733638.1">
    <property type="nucleotide sequence ID" value="NZ_JADNPG010000003.1"/>
</dbReference>
<dbReference type="Proteomes" id="UP001212741">
    <property type="component" value="Unassembled WGS sequence"/>
</dbReference>
<sequence>MRRDLDIVRYILMTAESAEVGVDETTLCSGRYDINQIAFHVELLRDYGLVEAEVSYDGFGEEPLGVTVSRLTWDGYDYLDAIRSAKVWGRAKDAISKAVGETSLSVVKQTCTIVASELIKKQLGI</sequence>
<evidence type="ECO:0000313" key="2">
    <source>
        <dbReference type="Proteomes" id="UP001212741"/>
    </source>
</evidence>
<gene>
    <name evidence="1" type="ORF">PMW86_01170</name>
</gene>
<dbReference type="EMBL" id="JAQLEC010000002">
    <property type="protein sequence ID" value="MDB1838209.1"/>
    <property type="molecule type" value="Genomic_DNA"/>
</dbReference>